<gene>
    <name evidence="1" type="ORF">BDK51DRAFT_49571</name>
</gene>
<keyword evidence="2" id="KW-1185">Reference proteome</keyword>
<dbReference type="Gene3D" id="2.130.10.10">
    <property type="entry name" value="YVTN repeat-like/Quinoprotein amine dehydrogenase"/>
    <property type="match status" value="2"/>
</dbReference>
<dbReference type="AlphaFoldDB" id="A0A4P9W8E1"/>
<organism evidence="1 2">
    <name type="scientific">Blyttiomyces helicus</name>
    <dbReference type="NCBI Taxonomy" id="388810"/>
    <lineage>
        <taxon>Eukaryota</taxon>
        <taxon>Fungi</taxon>
        <taxon>Fungi incertae sedis</taxon>
        <taxon>Chytridiomycota</taxon>
        <taxon>Chytridiomycota incertae sedis</taxon>
        <taxon>Chytridiomycetes</taxon>
        <taxon>Chytridiomycetes incertae sedis</taxon>
        <taxon>Blyttiomyces</taxon>
    </lineage>
</organism>
<dbReference type="InterPro" id="IPR015943">
    <property type="entry name" value="WD40/YVTN_repeat-like_dom_sf"/>
</dbReference>
<dbReference type="PANTHER" id="PTHR32215:SF0">
    <property type="entry name" value="CILIA- AND FLAGELLA-ASSOCIATED PROTEIN 57"/>
    <property type="match status" value="1"/>
</dbReference>
<dbReference type="EMBL" id="KZ997201">
    <property type="protein sequence ID" value="RKO87723.1"/>
    <property type="molecule type" value="Genomic_DNA"/>
</dbReference>
<evidence type="ECO:0000313" key="2">
    <source>
        <dbReference type="Proteomes" id="UP000269721"/>
    </source>
</evidence>
<dbReference type="OrthoDB" id="10251741at2759"/>
<name>A0A4P9W8E1_9FUNG</name>
<protein>
    <submittedName>
        <fullName evidence="1">WD40-repeat-containing domain protein</fullName>
    </submittedName>
</protein>
<dbReference type="InterPro" id="IPR036322">
    <property type="entry name" value="WD40_repeat_dom_sf"/>
</dbReference>
<accession>A0A4P9W8E1</accession>
<dbReference type="Proteomes" id="UP000269721">
    <property type="component" value="Unassembled WGS sequence"/>
</dbReference>
<reference evidence="2" key="1">
    <citation type="journal article" date="2018" name="Nat. Microbiol.">
        <title>Leveraging single-cell genomics to expand the fungal tree of life.</title>
        <authorList>
            <person name="Ahrendt S.R."/>
            <person name="Quandt C.A."/>
            <person name="Ciobanu D."/>
            <person name="Clum A."/>
            <person name="Salamov A."/>
            <person name="Andreopoulos B."/>
            <person name="Cheng J.F."/>
            <person name="Woyke T."/>
            <person name="Pelin A."/>
            <person name="Henrissat B."/>
            <person name="Reynolds N.K."/>
            <person name="Benny G.L."/>
            <person name="Smith M.E."/>
            <person name="James T.Y."/>
            <person name="Grigoriev I.V."/>
        </authorList>
    </citation>
    <scope>NUCLEOTIDE SEQUENCE [LARGE SCALE GENOMIC DNA]</scope>
</reference>
<dbReference type="InterPro" id="IPR052993">
    <property type="entry name" value="CFA-57"/>
</dbReference>
<sequence>MSSTGITVRYIPRAPVVEKMYPYGLFLHGASDLPPPNFPFGPSHAFGLKGDVGNNIAYLDEQTVIYPAGANTIIYNTESKVQRFIPVTDKCEGITAMALSGNKRYVAVSERGERPVCNVYDTHSLRRKKSLVAPETESKEFVCVAFSSDARYIITQSGAPDWTLYYWSWEKSKLMSTVRTANTPVDRTGAGLYPPAQNAAGSGASPANAGSVMVGGTTPGIGGIASVVASATQAAAASATAVASGAALGGAVSQISFNPSDPAQLCAVGNGVFKLFRYQDGTLKAFSFQKVEPKNYLCHCWVPEDRIVVGTEDGKLFLFESNGEQRAEIQHLHSSTLTPIRIQALLGYSKGFICGGSGGSVAIYERNDELPTGVVGQATQSAVVTAQGAAGAAAPSAPAKEFYKKGREFLLHDKVMVMSLALSPSEDNVICSVDTCQIFSMMLASTEMKVGPLV</sequence>
<proteinExistence type="predicted"/>
<dbReference type="PANTHER" id="PTHR32215">
    <property type="entry name" value="CILIA- AND FLAGELLA-ASSOCIATED PROTEIN 57"/>
    <property type="match status" value="1"/>
</dbReference>
<dbReference type="SUPFAM" id="SSF50978">
    <property type="entry name" value="WD40 repeat-like"/>
    <property type="match status" value="1"/>
</dbReference>
<evidence type="ECO:0000313" key="1">
    <source>
        <dbReference type="EMBL" id="RKO87723.1"/>
    </source>
</evidence>